<dbReference type="Proteomes" id="UP001497623">
    <property type="component" value="Unassembled WGS sequence"/>
</dbReference>
<accession>A0AAV2SNJ0</accession>
<keyword evidence="2" id="KW-1185">Reference proteome</keyword>
<feature type="non-terminal residue" evidence="1">
    <location>
        <position position="284"/>
    </location>
</feature>
<comment type="caution">
    <text evidence="1">The sequence shown here is derived from an EMBL/GenBank/DDBJ whole genome shotgun (WGS) entry which is preliminary data.</text>
</comment>
<organism evidence="1 2">
    <name type="scientific">Meganyctiphanes norvegica</name>
    <name type="common">Northern krill</name>
    <name type="synonym">Thysanopoda norvegica</name>
    <dbReference type="NCBI Taxonomy" id="48144"/>
    <lineage>
        <taxon>Eukaryota</taxon>
        <taxon>Metazoa</taxon>
        <taxon>Ecdysozoa</taxon>
        <taxon>Arthropoda</taxon>
        <taxon>Crustacea</taxon>
        <taxon>Multicrustacea</taxon>
        <taxon>Malacostraca</taxon>
        <taxon>Eumalacostraca</taxon>
        <taxon>Eucarida</taxon>
        <taxon>Euphausiacea</taxon>
        <taxon>Euphausiidae</taxon>
        <taxon>Meganyctiphanes</taxon>
    </lineage>
</organism>
<dbReference type="PANTHER" id="PTHR38566">
    <property type="entry name" value="RNA_LIG_T4_1 DOMAIN-CONTAINING PROTEIN"/>
    <property type="match status" value="1"/>
</dbReference>
<evidence type="ECO:0000313" key="1">
    <source>
        <dbReference type="EMBL" id="CAL4210794.1"/>
    </source>
</evidence>
<evidence type="ECO:0000313" key="2">
    <source>
        <dbReference type="Proteomes" id="UP001497623"/>
    </source>
</evidence>
<proteinExistence type="predicted"/>
<reference evidence="1 2" key="1">
    <citation type="submission" date="2024-05" db="EMBL/GenBank/DDBJ databases">
        <authorList>
            <person name="Wallberg A."/>
        </authorList>
    </citation>
    <scope>NUCLEOTIDE SEQUENCE [LARGE SCALE GENOMIC DNA]</scope>
</reference>
<protein>
    <submittedName>
        <fullName evidence="1">Uncharacterized protein</fullName>
    </submittedName>
</protein>
<gene>
    <name evidence="1" type="ORF">MNOR_LOCUS38354</name>
</gene>
<feature type="non-terminal residue" evidence="1">
    <location>
        <position position="1"/>
    </location>
</feature>
<dbReference type="PANTHER" id="PTHR38566:SF1">
    <property type="entry name" value="CHROMOSOME UNDETERMINED SCAFFOLD_18, WHOLE GENOME SHOTGUN SEQUENCE"/>
    <property type="match status" value="1"/>
</dbReference>
<dbReference type="AlphaFoldDB" id="A0AAV2SNJ0"/>
<sequence length="284" mass="33000">DEKPLSWDQLLLEVQSLFSTTYHIRLPTSLELSLDKMSNIASSSNIPSKKLYDISEKNRQQKLVRIVTQNVPVGIFPKHYTAKLYDISICGEMPDYIIYNKHADLRKYIRRGTTLMSIDRNNSKKNMDVVLYANRKFTGNFGDDDDESLPGSYEIWRDYCIDKPDESEQIVAMEKLDGETAHFSGRFIDGNFYIITGSKNIHMLISCEEDIEKYKGGRYESARVIARVLWKYLMQMQKDKRQILFSLLHHTKCTVVCELLSPDHQRIKNFSSLNVNRNSLVTHI</sequence>
<dbReference type="EMBL" id="CAXKWB010086155">
    <property type="protein sequence ID" value="CAL4210794.1"/>
    <property type="molecule type" value="Genomic_DNA"/>
</dbReference>
<name>A0AAV2SNJ0_MEGNR</name>